<dbReference type="EMBL" id="QGDL01000005">
    <property type="protein sequence ID" value="PWJ29787.1"/>
    <property type="molecule type" value="Genomic_DNA"/>
</dbReference>
<evidence type="ECO:0000256" key="1">
    <source>
        <dbReference type="SAM" id="Phobius"/>
    </source>
</evidence>
<keyword evidence="1" id="KW-1133">Transmembrane helix</keyword>
<protein>
    <submittedName>
        <fullName evidence="2">Uncharacterized protein</fullName>
    </submittedName>
</protein>
<accession>A0A2Y9BCC3</accession>
<dbReference type="Proteomes" id="UP000245845">
    <property type="component" value="Unassembled WGS sequence"/>
</dbReference>
<dbReference type="AlphaFoldDB" id="A0A2Y9BCC3"/>
<organism evidence="2 3">
    <name type="scientific">Faecalicatena orotica</name>
    <dbReference type="NCBI Taxonomy" id="1544"/>
    <lineage>
        <taxon>Bacteria</taxon>
        <taxon>Bacillati</taxon>
        <taxon>Bacillota</taxon>
        <taxon>Clostridia</taxon>
        <taxon>Lachnospirales</taxon>
        <taxon>Lachnospiraceae</taxon>
        <taxon>Faecalicatena</taxon>
    </lineage>
</organism>
<feature type="transmembrane region" description="Helical" evidence="1">
    <location>
        <begin position="83"/>
        <end position="101"/>
    </location>
</feature>
<feature type="transmembrane region" description="Helical" evidence="1">
    <location>
        <begin position="42"/>
        <end position="63"/>
    </location>
</feature>
<evidence type="ECO:0000313" key="3">
    <source>
        <dbReference type="Proteomes" id="UP000245845"/>
    </source>
</evidence>
<feature type="transmembrane region" description="Helical" evidence="1">
    <location>
        <begin position="142"/>
        <end position="163"/>
    </location>
</feature>
<dbReference type="OrthoDB" id="9991021at2"/>
<gene>
    <name evidence="2" type="ORF">A8806_10589</name>
</gene>
<sequence>MFGSYKETEDTTEVTRSNAVVKKENSIIKTYEQPVLPALTRIIFWLMLILMLAMLLVDINAFARYDAHLGVAHLIYNISVTGFWGWMFFSIILVSLSELGMNQNRKMFWKRKGESEKLPQDDNTKARNERALKRLNRVYMRYIKVSLTGLGIWAIVYIAGIFLH</sequence>
<keyword evidence="1" id="KW-0472">Membrane</keyword>
<proteinExistence type="predicted"/>
<keyword evidence="1" id="KW-0812">Transmembrane</keyword>
<name>A0A2Y9BCC3_9FIRM</name>
<comment type="caution">
    <text evidence="2">The sequence shown here is derived from an EMBL/GenBank/DDBJ whole genome shotgun (WGS) entry which is preliminary data.</text>
</comment>
<keyword evidence="3" id="KW-1185">Reference proteome</keyword>
<dbReference type="RefSeq" id="WP_109730927.1">
    <property type="nucleotide sequence ID" value="NZ_BAAACK010000018.1"/>
</dbReference>
<evidence type="ECO:0000313" key="2">
    <source>
        <dbReference type="EMBL" id="PWJ29787.1"/>
    </source>
</evidence>
<reference evidence="2 3" key="1">
    <citation type="submission" date="2018-05" db="EMBL/GenBank/DDBJ databases">
        <title>The Hungate 1000. A catalogue of reference genomes from the rumen microbiome.</title>
        <authorList>
            <person name="Kelly W."/>
        </authorList>
    </citation>
    <scope>NUCLEOTIDE SEQUENCE [LARGE SCALE GENOMIC DNA]</scope>
    <source>
        <strain evidence="2 3">NLAE-zl-C242</strain>
    </source>
</reference>